<evidence type="ECO:0000313" key="1">
    <source>
        <dbReference type="EMBL" id="PLS01660.1"/>
    </source>
</evidence>
<keyword evidence="2" id="KW-1185">Reference proteome</keyword>
<dbReference type="InterPro" id="IPR014962">
    <property type="entry name" value="YolD"/>
</dbReference>
<dbReference type="PANTHER" id="PTHR40051">
    <property type="entry name" value="IG HYPOTHETICAL 15966"/>
    <property type="match status" value="1"/>
</dbReference>
<proteinExistence type="predicted"/>
<dbReference type="AlphaFoldDB" id="A0A2N5H836"/>
<reference evidence="1 2" key="1">
    <citation type="submission" date="2017-11" db="EMBL/GenBank/DDBJ databases">
        <title>Comparitive Functional Genomics of Dry Heat Resistant strains isolated from the Viking Spacecraft.</title>
        <authorList>
            <person name="Seuylemezian A."/>
            <person name="Cooper K."/>
            <person name="Vaishampayan P."/>
        </authorList>
    </citation>
    <scope>NUCLEOTIDE SEQUENCE [LARGE SCALE GENOMIC DNA]</scope>
    <source>
        <strain evidence="1 2">V32-6</strain>
    </source>
</reference>
<dbReference type="OrthoDB" id="1644322at2"/>
<organism evidence="1 2">
    <name type="scientific">Neobacillus cucumis</name>
    <dbReference type="NCBI Taxonomy" id="1740721"/>
    <lineage>
        <taxon>Bacteria</taxon>
        <taxon>Bacillati</taxon>
        <taxon>Bacillota</taxon>
        <taxon>Bacilli</taxon>
        <taxon>Bacillales</taxon>
        <taxon>Bacillaceae</taxon>
        <taxon>Neobacillus</taxon>
    </lineage>
</organism>
<dbReference type="EMBL" id="PGVE01000090">
    <property type="protein sequence ID" value="PLS01660.1"/>
    <property type="molecule type" value="Genomic_DNA"/>
</dbReference>
<gene>
    <name evidence="1" type="ORF">CVD27_23665</name>
</gene>
<dbReference type="PANTHER" id="PTHR40051:SF1">
    <property type="entry name" value="YOLD-LIKE FAMILY PROTEIN"/>
    <property type="match status" value="1"/>
</dbReference>
<comment type="caution">
    <text evidence="1">The sequence shown here is derived from an EMBL/GenBank/DDBJ whole genome shotgun (WGS) entry which is preliminary data.</text>
</comment>
<name>A0A2N5H836_9BACI</name>
<dbReference type="Proteomes" id="UP000234950">
    <property type="component" value="Unassembled WGS sequence"/>
</dbReference>
<protein>
    <submittedName>
        <fullName evidence="1">YolD-like family protein</fullName>
    </submittedName>
</protein>
<dbReference type="RefSeq" id="WP_101651023.1">
    <property type="nucleotide sequence ID" value="NZ_PGVE01000090.1"/>
</dbReference>
<accession>A0A2N5H836</accession>
<sequence length="113" mass="13898">MIRDRGKIKWTSMMLPEHVKLLRDWVKEDQYETKREMDEQQLELMNETISEAIEFNQFVTITYYQNRKYEMVIGKIHYWDELTQKLHVIDHFEEVHRIPITDIADIRLTDNIK</sequence>
<dbReference type="Pfam" id="PF08863">
    <property type="entry name" value="YolD"/>
    <property type="match status" value="1"/>
</dbReference>
<evidence type="ECO:0000313" key="2">
    <source>
        <dbReference type="Proteomes" id="UP000234950"/>
    </source>
</evidence>